<comment type="caution">
    <text evidence="5">The sequence shown here is derived from an EMBL/GenBank/DDBJ whole genome shotgun (WGS) entry which is preliminary data.</text>
</comment>
<dbReference type="PANTHER" id="PTHR30408">
    <property type="entry name" value="TYPE-1 RESTRICTION ENZYME ECOKI SPECIFICITY PROTEIN"/>
    <property type="match status" value="1"/>
</dbReference>
<dbReference type="SUPFAM" id="SSF116734">
    <property type="entry name" value="DNA methylase specificity domain"/>
    <property type="match status" value="2"/>
</dbReference>
<comment type="similarity">
    <text evidence="1">Belongs to the type-I restriction system S methylase family.</text>
</comment>
<dbReference type="Gene3D" id="3.90.220.20">
    <property type="entry name" value="DNA methylase specificity domains"/>
    <property type="match status" value="2"/>
</dbReference>
<dbReference type="InterPro" id="IPR052021">
    <property type="entry name" value="Type-I_RS_S_subunit"/>
</dbReference>
<dbReference type="GO" id="GO:0003677">
    <property type="term" value="F:DNA binding"/>
    <property type="evidence" value="ECO:0007669"/>
    <property type="project" value="UniProtKB-KW"/>
</dbReference>
<proteinExistence type="inferred from homology"/>
<evidence type="ECO:0000256" key="3">
    <source>
        <dbReference type="ARBA" id="ARBA00023125"/>
    </source>
</evidence>
<sequence length="428" mass="47580">MNPSSSIPFQLFPIRRFILEIADGPFGSALTSSHYSDSGARVVRLGNIGAGHFKDSDSAYIPHEYFRELQRHEIKTGDLLIAGLGDERNPVGRACIAPTNLGPAIVKADCFRARLDQSRMTHRFAAWALSSSFITDQVATLSRGSTRTRINLDIARHIQIPVPDIEEQRRIADFLDAATSRLDRLARRRVYQAALLSAYHRSWLSEEWESLVKEFGKARLRHLVTSLEQGWSPQCEERVVEDDGWGVVKAGCVNTGVFDPNQHKALPANMEPRREYKLEVGDLLVSRASGSPDLIGSTAVVDQLTGKLLLCDKIYRLKVDKTKALPWFVAFMLRSQAAREHIKRGISGAEGMANNLPTSIVKDCQIPNAPLRKQDHVVRKATEHRDSIEKTRSALQEASRLISERRQALITAAVTGQIDVSTASGQAE</sequence>
<dbReference type="AlphaFoldDB" id="A0A562WL31"/>
<feature type="domain" description="Type I restriction modification DNA specificity" evidence="4">
    <location>
        <begin position="105"/>
        <end position="180"/>
    </location>
</feature>
<reference evidence="5 6" key="1">
    <citation type="submission" date="2019-07" db="EMBL/GenBank/DDBJ databases">
        <title>R&amp;d 2014.</title>
        <authorList>
            <person name="Klenk H.-P."/>
        </authorList>
    </citation>
    <scope>NUCLEOTIDE SEQUENCE [LARGE SCALE GENOMIC DNA]</scope>
    <source>
        <strain evidence="5 6">DSM 43912</strain>
    </source>
</reference>
<keyword evidence="6" id="KW-1185">Reference proteome</keyword>
<dbReference type="OrthoDB" id="3197085at2"/>
<evidence type="ECO:0000256" key="1">
    <source>
        <dbReference type="ARBA" id="ARBA00010923"/>
    </source>
</evidence>
<dbReference type="Pfam" id="PF01420">
    <property type="entry name" value="Methylase_S"/>
    <property type="match status" value="1"/>
</dbReference>
<evidence type="ECO:0000259" key="4">
    <source>
        <dbReference type="Pfam" id="PF01420"/>
    </source>
</evidence>
<evidence type="ECO:0000313" key="6">
    <source>
        <dbReference type="Proteomes" id="UP000319728"/>
    </source>
</evidence>
<keyword evidence="2" id="KW-0680">Restriction system</keyword>
<dbReference type="PANTHER" id="PTHR30408:SF12">
    <property type="entry name" value="TYPE I RESTRICTION ENZYME MJAVIII SPECIFICITY SUBUNIT"/>
    <property type="match status" value="1"/>
</dbReference>
<organism evidence="5 6">
    <name type="scientific">Micromonospora sagamiensis</name>
    <dbReference type="NCBI Taxonomy" id="47875"/>
    <lineage>
        <taxon>Bacteria</taxon>
        <taxon>Bacillati</taxon>
        <taxon>Actinomycetota</taxon>
        <taxon>Actinomycetes</taxon>
        <taxon>Micromonosporales</taxon>
        <taxon>Micromonosporaceae</taxon>
        <taxon>Micromonospora</taxon>
    </lineage>
</organism>
<dbReference type="InterPro" id="IPR000055">
    <property type="entry name" value="Restrct_endonuc_typeI_TRD"/>
</dbReference>
<protein>
    <submittedName>
        <fullName evidence="5">Type I restriction enzyme S subunit</fullName>
    </submittedName>
</protein>
<dbReference type="EMBL" id="VLLP01000001">
    <property type="protein sequence ID" value="TWJ30902.1"/>
    <property type="molecule type" value="Genomic_DNA"/>
</dbReference>
<name>A0A562WL31_9ACTN</name>
<accession>A0A562WL31</accession>
<evidence type="ECO:0000256" key="2">
    <source>
        <dbReference type="ARBA" id="ARBA00022747"/>
    </source>
</evidence>
<gene>
    <name evidence="5" type="ORF">JD81_04451</name>
</gene>
<dbReference type="GO" id="GO:0009307">
    <property type="term" value="P:DNA restriction-modification system"/>
    <property type="evidence" value="ECO:0007669"/>
    <property type="project" value="UniProtKB-KW"/>
</dbReference>
<dbReference type="InterPro" id="IPR044946">
    <property type="entry name" value="Restrct_endonuc_typeI_TRD_sf"/>
</dbReference>
<evidence type="ECO:0000313" key="5">
    <source>
        <dbReference type="EMBL" id="TWJ30902.1"/>
    </source>
</evidence>
<dbReference type="Proteomes" id="UP000319728">
    <property type="component" value="Unassembled WGS sequence"/>
</dbReference>
<keyword evidence="3" id="KW-0238">DNA-binding</keyword>